<evidence type="ECO:0000256" key="1">
    <source>
        <dbReference type="ARBA" id="ARBA00004141"/>
    </source>
</evidence>
<dbReference type="PANTHER" id="PTHR23502">
    <property type="entry name" value="MAJOR FACILITATOR SUPERFAMILY"/>
    <property type="match status" value="1"/>
</dbReference>
<feature type="transmembrane region" description="Helical" evidence="5">
    <location>
        <begin position="15"/>
        <end position="36"/>
    </location>
</feature>
<evidence type="ECO:0000256" key="5">
    <source>
        <dbReference type="SAM" id="Phobius"/>
    </source>
</evidence>
<accession>A0AAD6UWZ2</accession>
<evidence type="ECO:0000313" key="6">
    <source>
        <dbReference type="EMBL" id="KAJ7192164.1"/>
    </source>
</evidence>
<dbReference type="AlphaFoldDB" id="A0AAD6UWZ2"/>
<proteinExistence type="predicted"/>
<dbReference type="EMBL" id="JARJCW010000123">
    <property type="protein sequence ID" value="KAJ7192164.1"/>
    <property type="molecule type" value="Genomic_DNA"/>
</dbReference>
<keyword evidence="4 5" id="KW-0472">Membrane</keyword>
<reference evidence="6" key="1">
    <citation type="submission" date="2023-03" db="EMBL/GenBank/DDBJ databases">
        <title>Massive genome expansion in bonnet fungi (Mycena s.s.) driven by repeated elements and novel gene families across ecological guilds.</title>
        <authorList>
            <consortium name="Lawrence Berkeley National Laboratory"/>
            <person name="Harder C.B."/>
            <person name="Miyauchi S."/>
            <person name="Viragh M."/>
            <person name="Kuo A."/>
            <person name="Thoen E."/>
            <person name="Andreopoulos B."/>
            <person name="Lu D."/>
            <person name="Skrede I."/>
            <person name="Drula E."/>
            <person name="Henrissat B."/>
            <person name="Morin E."/>
            <person name="Kohler A."/>
            <person name="Barry K."/>
            <person name="LaButti K."/>
            <person name="Morin E."/>
            <person name="Salamov A."/>
            <person name="Lipzen A."/>
            <person name="Mereny Z."/>
            <person name="Hegedus B."/>
            <person name="Baldrian P."/>
            <person name="Stursova M."/>
            <person name="Weitz H."/>
            <person name="Taylor A."/>
            <person name="Grigoriev I.V."/>
            <person name="Nagy L.G."/>
            <person name="Martin F."/>
            <person name="Kauserud H."/>
        </authorList>
    </citation>
    <scope>NUCLEOTIDE SEQUENCE</scope>
    <source>
        <strain evidence="6">9144</strain>
    </source>
</reference>
<evidence type="ECO:0000256" key="4">
    <source>
        <dbReference type="ARBA" id="ARBA00023136"/>
    </source>
</evidence>
<dbReference type="GO" id="GO:0005886">
    <property type="term" value="C:plasma membrane"/>
    <property type="evidence" value="ECO:0007669"/>
    <property type="project" value="TreeGrafter"/>
</dbReference>
<organism evidence="6 7">
    <name type="scientific">Mycena pura</name>
    <dbReference type="NCBI Taxonomy" id="153505"/>
    <lineage>
        <taxon>Eukaryota</taxon>
        <taxon>Fungi</taxon>
        <taxon>Dikarya</taxon>
        <taxon>Basidiomycota</taxon>
        <taxon>Agaricomycotina</taxon>
        <taxon>Agaricomycetes</taxon>
        <taxon>Agaricomycetidae</taxon>
        <taxon>Agaricales</taxon>
        <taxon>Marasmiineae</taxon>
        <taxon>Mycenaceae</taxon>
        <taxon>Mycena</taxon>
    </lineage>
</organism>
<dbReference type="Proteomes" id="UP001219525">
    <property type="component" value="Unassembled WGS sequence"/>
</dbReference>
<evidence type="ECO:0000256" key="2">
    <source>
        <dbReference type="ARBA" id="ARBA00022692"/>
    </source>
</evidence>
<sequence>MFLSPLQELPLLGRSQVYIAGLFLLVIFQIPIITTATNMNTVPAMQFMTGFRVGSPALATGGASTGDILPYHQLAYILGIRVIGTVAGPITANGPVIGGFAVQSLLRLSTVTKSPTPVLRRVPWTIMMVRDADTGILRETVQKRAWLSINPILAESKNN</sequence>
<dbReference type="GO" id="GO:0015244">
    <property type="term" value="F:fluconazole transmembrane transporter activity"/>
    <property type="evidence" value="ECO:0007669"/>
    <property type="project" value="TreeGrafter"/>
</dbReference>
<protein>
    <submittedName>
        <fullName evidence="6">Uncharacterized protein</fullName>
    </submittedName>
</protein>
<evidence type="ECO:0000256" key="3">
    <source>
        <dbReference type="ARBA" id="ARBA00022989"/>
    </source>
</evidence>
<evidence type="ECO:0000313" key="7">
    <source>
        <dbReference type="Proteomes" id="UP001219525"/>
    </source>
</evidence>
<gene>
    <name evidence="6" type="ORF">GGX14DRAFT_596133</name>
</gene>
<keyword evidence="2 5" id="KW-0812">Transmembrane</keyword>
<keyword evidence="7" id="KW-1185">Reference proteome</keyword>
<dbReference type="PANTHER" id="PTHR23502:SF23">
    <property type="entry name" value="FLUCONAZOLE RESISTANCE PROTEIN 1"/>
    <property type="match status" value="1"/>
</dbReference>
<dbReference type="GO" id="GO:1990961">
    <property type="term" value="P:xenobiotic detoxification by transmembrane export across the plasma membrane"/>
    <property type="evidence" value="ECO:0007669"/>
    <property type="project" value="TreeGrafter"/>
</dbReference>
<name>A0AAD6UWZ2_9AGAR</name>
<keyword evidence="3 5" id="KW-1133">Transmembrane helix</keyword>
<comment type="caution">
    <text evidence="6">The sequence shown here is derived from an EMBL/GenBank/DDBJ whole genome shotgun (WGS) entry which is preliminary data.</text>
</comment>
<comment type="subcellular location">
    <subcellularLocation>
        <location evidence="1">Membrane</location>
        <topology evidence="1">Multi-pass membrane protein</topology>
    </subcellularLocation>
</comment>